<proteinExistence type="predicted"/>
<feature type="transmembrane region" description="Helical" evidence="7">
    <location>
        <begin position="51"/>
        <end position="74"/>
    </location>
</feature>
<comment type="subcellular location">
    <subcellularLocation>
        <location evidence="1">Membrane</location>
        <topology evidence="1">Multi-pass membrane protein</topology>
    </subcellularLocation>
</comment>
<gene>
    <name evidence="9" type="ORF">BJ085DRAFT_23934</name>
</gene>
<feature type="region of interest" description="Disordered" evidence="6">
    <location>
        <begin position="1"/>
        <end position="25"/>
    </location>
</feature>
<dbReference type="AlphaFoldDB" id="A0A4P9ZQT4"/>
<dbReference type="PANTHER" id="PTHR23502">
    <property type="entry name" value="MAJOR FACILITATOR SUPERFAMILY"/>
    <property type="match status" value="1"/>
</dbReference>
<dbReference type="CDD" id="cd17323">
    <property type="entry name" value="MFS_Tpo1_MDR_like"/>
    <property type="match status" value="1"/>
</dbReference>
<keyword evidence="5 7" id="KW-0472">Membrane</keyword>
<evidence type="ECO:0000313" key="9">
    <source>
        <dbReference type="EMBL" id="RKP35002.1"/>
    </source>
</evidence>
<name>A0A4P9ZQT4_9FUNG</name>
<feature type="transmembrane region" description="Helical" evidence="7">
    <location>
        <begin position="391"/>
        <end position="413"/>
    </location>
</feature>
<dbReference type="InterPro" id="IPR011701">
    <property type="entry name" value="MFS"/>
</dbReference>
<evidence type="ECO:0000313" key="10">
    <source>
        <dbReference type="Proteomes" id="UP000268162"/>
    </source>
</evidence>
<feature type="transmembrane region" description="Helical" evidence="7">
    <location>
        <begin position="117"/>
        <end position="137"/>
    </location>
</feature>
<dbReference type="Pfam" id="PF07690">
    <property type="entry name" value="MFS_1"/>
    <property type="match status" value="1"/>
</dbReference>
<evidence type="ECO:0000256" key="4">
    <source>
        <dbReference type="ARBA" id="ARBA00022989"/>
    </source>
</evidence>
<feature type="transmembrane region" description="Helical" evidence="7">
    <location>
        <begin position="177"/>
        <end position="200"/>
    </location>
</feature>
<keyword evidence="3 7" id="KW-0812">Transmembrane</keyword>
<dbReference type="GO" id="GO:0022857">
    <property type="term" value="F:transmembrane transporter activity"/>
    <property type="evidence" value="ECO:0007669"/>
    <property type="project" value="InterPro"/>
</dbReference>
<feature type="domain" description="Major facilitator superfamily (MFS) profile" evidence="8">
    <location>
        <begin position="52"/>
        <end position="482"/>
    </location>
</feature>
<feature type="transmembrane region" description="Helical" evidence="7">
    <location>
        <begin position="305"/>
        <end position="334"/>
    </location>
</feature>
<feature type="transmembrane region" description="Helical" evidence="7">
    <location>
        <begin position="86"/>
        <end position="105"/>
    </location>
</feature>
<keyword evidence="4 7" id="KW-1133">Transmembrane helix</keyword>
<feature type="transmembrane region" description="Helical" evidence="7">
    <location>
        <begin position="143"/>
        <end position="165"/>
    </location>
</feature>
<evidence type="ECO:0000256" key="5">
    <source>
        <dbReference type="ARBA" id="ARBA00023136"/>
    </source>
</evidence>
<protein>
    <submittedName>
        <fullName evidence="9">Major facilitator superfamily domain-containing protein</fullName>
    </submittedName>
</protein>
<dbReference type="EMBL" id="ML002992">
    <property type="protein sequence ID" value="RKP35002.1"/>
    <property type="molecule type" value="Genomic_DNA"/>
</dbReference>
<evidence type="ECO:0000256" key="2">
    <source>
        <dbReference type="ARBA" id="ARBA00022448"/>
    </source>
</evidence>
<keyword evidence="10" id="KW-1185">Reference proteome</keyword>
<dbReference type="InterPro" id="IPR020846">
    <property type="entry name" value="MFS_dom"/>
</dbReference>
<keyword evidence="2" id="KW-0813">Transport</keyword>
<organism evidence="9 10">
    <name type="scientific">Dimargaris cristalligena</name>
    <dbReference type="NCBI Taxonomy" id="215637"/>
    <lineage>
        <taxon>Eukaryota</taxon>
        <taxon>Fungi</taxon>
        <taxon>Fungi incertae sedis</taxon>
        <taxon>Zoopagomycota</taxon>
        <taxon>Kickxellomycotina</taxon>
        <taxon>Dimargaritomycetes</taxon>
        <taxon>Dimargaritales</taxon>
        <taxon>Dimargaritaceae</taxon>
        <taxon>Dimargaris</taxon>
    </lineage>
</organism>
<feature type="transmembrane region" description="Helical" evidence="7">
    <location>
        <begin position="275"/>
        <end position="293"/>
    </location>
</feature>
<evidence type="ECO:0000256" key="7">
    <source>
        <dbReference type="SAM" id="Phobius"/>
    </source>
</evidence>
<feature type="transmembrane region" description="Helical" evidence="7">
    <location>
        <begin position="425"/>
        <end position="446"/>
    </location>
</feature>
<reference evidence="10" key="1">
    <citation type="journal article" date="2018" name="Nat. Microbiol.">
        <title>Leveraging single-cell genomics to expand the fungal tree of life.</title>
        <authorList>
            <person name="Ahrendt S.R."/>
            <person name="Quandt C.A."/>
            <person name="Ciobanu D."/>
            <person name="Clum A."/>
            <person name="Salamov A."/>
            <person name="Andreopoulos B."/>
            <person name="Cheng J.F."/>
            <person name="Woyke T."/>
            <person name="Pelin A."/>
            <person name="Henrissat B."/>
            <person name="Reynolds N.K."/>
            <person name="Benny G.L."/>
            <person name="Smith M.E."/>
            <person name="James T.Y."/>
            <person name="Grigoriev I.V."/>
        </authorList>
    </citation>
    <scope>NUCLEOTIDE SEQUENCE [LARGE SCALE GENOMIC DNA]</scope>
    <source>
        <strain evidence="10">RSA 468</strain>
    </source>
</reference>
<evidence type="ECO:0000259" key="8">
    <source>
        <dbReference type="PROSITE" id="PS50850"/>
    </source>
</evidence>
<dbReference type="InterPro" id="IPR036259">
    <property type="entry name" value="MFS_trans_sf"/>
</dbReference>
<dbReference type="Proteomes" id="UP000268162">
    <property type="component" value="Unassembled WGS sequence"/>
</dbReference>
<accession>A0A4P9ZQT4</accession>
<dbReference type="Gene3D" id="1.20.1250.20">
    <property type="entry name" value="MFS general substrate transporter like domains"/>
    <property type="match status" value="1"/>
</dbReference>
<feature type="transmembrane region" description="Helical" evidence="7">
    <location>
        <begin position="458"/>
        <end position="479"/>
    </location>
</feature>
<evidence type="ECO:0000256" key="6">
    <source>
        <dbReference type="SAM" id="MobiDB-lite"/>
    </source>
</evidence>
<sequence length="492" mass="53271">MSLQVTVTGKSPSPSSNGAHTTWHDNRSQSTLDSVLSPVPYSTFSTVHKRFMVAIIAFTGIVAPFSSNVFLPALPDIANDMNTTVSTINAAISVFMAAMAIAPLLWGPLGDNFGRRWAFSCGSLICTAASVGCALSPNPSCLIAMRFFQAFGGSVLIAGGAGTICDIYEPAHRGQALGLYFGGQMTGPIFGTILGGYVGQALGWRSIFWMTTILSGISWLLLTFVLPETHRPSVVRKYRIDLQGLSCEEVLRNPPIFTWSLLNPFAVFGTLRRPYVVIPVVEMSLIMASFYSMNTIMTVLLKRDYGYTTATVGLCYIASGAGNVLGAILGGTMADYTLQRHLRKSTQLDTSLPNEKGNRPVEARLPFVLLCSIIFPLGILAYGWFMHFKTPIALALCSQFFVGFATNAIFSVFSTYLVDLFTTNSASITSMANMFRGLYTALWTGIIDSVSRSIGVGWTFTMLSLTCCVGAALGFLLYFKGGSWRQTHGHRA</sequence>
<dbReference type="PANTHER" id="PTHR23502:SF51">
    <property type="entry name" value="QUINIDINE RESISTANCE PROTEIN 1-RELATED"/>
    <property type="match status" value="1"/>
</dbReference>
<feature type="transmembrane region" description="Helical" evidence="7">
    <location>
        <begin position="365"/>
        <end position="385"/>
    </location>
</feature>
<dbReference type="PROSITE" id="PS50850">
    <property type="entry name" value="MFS"/>
    <property type="match status" value="1"/>
</dbReference>
<feature type="transmembrane region" description="Helical" evidence="7">
    <location>
        <begin position="206"/>
        <end position="227"/>
    </location>
</feature>
<dbReference type="SUPFAM" id="SSF103473">
    <property type="entry name" value="MFS general substrate transporter"/>
    <property type="match status" value="1"/>
</dbReference>
<dbReference type="STRING" id="215637.A0A4P9ZQT4"/>
<dbReference type="GO" id="GO:0005886">
    <property type="term" value="C:plasma membrane"/>
    <property type="evidence" value="ECO:0007669"/>
    <property type="project" value="TreeGrafter"/>
</dbReference>
<feature type="compositionally biased region" description="Polar residues" evidence="6">
    <location>
        <begin position="1"/>
        <end position="20"/>
    </location>
</feature>
<evidence type="ECO:0000256" key="3">
    <source>
        <dbReference type="ARBA" id="ARBA00022692"/>
    </source>
</evidence>
<evidence type="ECO:0000256" key="1">
    <source>
        <dbReference type="ARBA" id="ARBA00004141"/>
    </source>
</evidence>